<name>A0A8H6Z6N5_9AGAR</name>
<feature type="compositionally biased region" description="Basic and acidic residues" evidence="1">
    <location>
        <begin position="308"/>
        <end position="317"/>
    </location>
</feature>
<evidence type="ECO:0000313" key="3">
    <source>
        <dbReference type="Proteomes" id="UP000623467"/>
    </source>
</evidence>
<accession>A0A8H6Z6N5</accession>
<gene>
    <name evidence="2" type="ORF">MSAN_00565200</name>
</gene>
<dbReference type="AlphaFoldDB" id="A0A8H6Z6N5"/>
<organism evidence="2 3">
    <name type="scientific">Mycena sanguinolenta</name>
    <dbReference type="NCBI Taxonomy" id="230812"/>
    <lineage>
        <taxon>Eukaryota</taxon>
        <taxon>Fungi</taxon>
        <taxon>Dikarya</taxon>
        <taxon>Basidiomycota</taxon>
        <taxon>Agaricomycotina</taxon>
        <taxon>Agaricomycetes</taxon>
        <taxon>Agaricomycetidae</taxon>
        <taxon>Agaricales</taxon>
        <taxon>Marasmiineae</taxon>
        <taxon>Mycenaceae</taxon>
        <taxon>Mycena</taxon>
    </lineage>
</organism>
<proteinExistence type="predicted"/>
<dbReference type="Proteomes" id="UP000623467">
    <property type="component" value="Unassembled WGS sequence"/>
</dbReference>
<comment type="caution">
    <text evidence="2">The sequence shown here is derived from an EMBL/GenBank/DDBJ whole genome shotgun (WGS) entry which is preliminary data.</text>
</comment>
<feature type="compositionally biased region" description="Basic and acidic residues" evidence="1">
    <location>
        <begin position="341"/>
        <end position="355"/>
    </location>
</feature>
<keyword evidence="3" id="KW-1185">Reference proteome</keyword>
<evidence type="ECO:0000313" key="2">
    <source>
        <dbReference type="EMBL" id="KAF7373548.1"/>
    </source>
</evidence>
<dbReference type="OrthoDB" id="2951182at2759"/>
<feature type="region of interest" description="Disordered" evidence="1">
    <location>
        <begin position="308"/>
        <end position="379"/>
    </location>
</feature>
<sequence>MSSTRVKLPAPREPPPPLVPVQCRQFFMLHPAFKQPTKILRWYASAVGPERNPNAPETYAFPCDIAVEACVIVARNKRGQLYHQESGSIGQKVTTSMILPGTYYFLLDGQDSSYRYKVCWEFKYWTPPAVIPSPWLFDDRTSDSDDLPFHFVPGETDPSQTVLEQDQECVMTGDTDLERLDSVHLIPPKEVSWYCNHGLQTLANDPSSASVDSYNNLIVLRHDLNGGGLDTGDFCFVPYRDSWVSLWMGPGSLGLASQHNFAKVELPFRVRARYLHSRFAWNVFHLIEVFLSQLLPDRLKPLLVKKDRHSEYQRSDKDGEDDEDRGRKKRIKAKVLPAEPDLVHRKEGMEGKESNATEDLSLAKSRPANGSRRGSQTGL</sequence>
<reference evidence="2" key="1">
    <citation type="submission" date="2020-05" db="EMBL/GenBank/DDBJ databases">
        <title>Mycena genomes resolve the evolution of fungal bioluminescence.</title>
        <authorList>
            <person name="Tsai I.J."/>
        </authorList>
    </citation>
    <scope>NUCLEOTIDE SEQUENCE</scope>
    <source>
        <strain evidence="2">160909Yilan</strain>
    </source>
</reference>
<evidence type="ECO:0000256" key="1">
    <source>
        <dbReference type="SAM" id="MobiDB-lite"/>
    </source>
</evidence>
<dbReference type="EMBL" id="JACAZH010000003">
    <property type="protein sequence ID" value="KAF7373548.1"/>
    <property type="molecule type" value="Genomic_DNA"/>
</dbReference>
<evidence type="ECO:0008006" key="4">
    <source>
        <dbReference type="Google" id="ProtNLM"/>
    </source>
</evidence>
<protein>
    <recommendedName>
        <fullName evidence="4">HNH nuclease domain-containing protein</fullName>
    </recommendedName>
</protein>